<evidence type="ECO:0000259" key="2">
    <source>
        <dbReference type="Pfam" id="PF19187"/>
    </source>
</evidence>
<dbReference type="Proteomes" id="UP000541033">
    <property type="component" value="Unassembled WGS sequence"/>
</dbReference>
<evidence type="ECO:0000313" key="3">
    <source>
        <dbReference type="EMBL" id="NIH52789.1"/>
    </source>
</evidence>
<comment type="caution">
    <text evidence="3">The sequence shown here is derived from an EMBL/GenBank/DDBJ whole genome shotgun (WGS) entry which is preliminary data.</text>
</comment>
<protein>
    <submittedName>
        <fullName evidence="3">Proteasome accessory factor C</fullName>
    </submittedName>
</protein>
<dbReference type="RefSeq" id="WP_167147853.1">
    <property type="nucleotide sequence ID" value="NZ_JAAMOX010000001.1"/>
</dbReference>
<dbReference type="InterPro" id="IPR028349">
    <property type="entry name" value="PafC-like"/>
</dbReference>
<dbReference type="PROSITE" id="PS52050">
    <property type="entry name" value="WYL"/>
    <property type="match status" value="1"/>
</dbReference>
<dbReference type="EMBL" id="JAAMOX010000001">
    <property type="protein sequence ID" value="NIH52789.1"/>
    <property type="molecule type" value="Genomic_DNA"/>
</dbReference>
<dbReference type="Pfam" id="PF13280">
    <property type="entry name" value="WYL"/>
    <property type="match status" value="1"/>
</dbReference>
<feature type="domain" description="PafC HTH" evidence="2">
    <location>
        <begin position="11"/>
        <end position="132"/>
    </location>
</feature>
<evidence type="ECO:0000313" key="4">
    <source>
        <dbReference type="Proteomes" id="UP000541033"/>
    </source>
</evidence>
<dbReference type="PIRSF" id="PIRSF016838">
    <property type="entry name" value="PafC"/>
    <property type="match status" value="1"/>
</dbReference>
<gene>
    <name evidence="3" type="ORF">FHX76_000657</name>
</gene>
<dbReference type="InterPro" id="IPR026881">
    <property type="entry name" value="WYL_dom"/>
</dbReference>
<dbReference type="PANTHER" id="PTHR34580">
    <property type="match status" value="1"/>
</dbReference>
<proteinExistence type="predicted"/>
<keyword evidence="4" id="KW-1185">Reference proteome</keyword>
<keyword evidence="3" id="KW-0647">Proteasome</keyword>
<sequence length="346" mass="37952">MAKPQPLVATDKLTFLLSLVPYLIDRGVVTVTEVANDFDVAPAYVRSIVPFLGTAGLPGDTSTYQHSDLFDIDWDALEQHDEVVLRNYVGIEDVPRFSTSEIAALLAGLQYLSGLPEFRDSGDIDLLMQKLRGGADGPLLSTVSIAPHEFAGSAGEQRITLARQAVAEGRQLDFYYRNADGEQAQRTVDAQEVVSTDDVWYLRGWDHLREAPRMFRLDRMTAVQLGETIDPTHRREAYDPEFLEQDASQQVVTLDVSAAGFSLIQDFQPVIFDPEAPVTAQNAKRPVLLPPPAIGERALARIRVSSFAGITRLASTHSAELSIVDPPEARTAVSSWAKAALDLYGS</sequence>
<feature type="domain" description="WYL" evidence="1">
    <location>
        <begin position="161"/>
        <end position="224"/>
    </location>
</feature>
<reference evidence="3 4" key="1">
    <citation type="submission" date="2020-02" db="EMBL/GenBank/DDBJ databases">
        <title>Sequencing the genomes of 1000 actinobacteria strains.</title>
        <authorList>
            <person name="Klenk H.-P."/>
        </authorList>
    </citation>
    <scope>NUCLEOTIDE SEQUENCE [LARGE SCALE GENOMIC DNA]</scope>
    <source>
        <strain evidence="3 4">DSM 27960</strain>
    </source>
</reference>
<accession>A0A7X5QZF7</accession>
<evidence type="ECO:0000259" key="1">
    <source>
        <dbReference type="Pfam" id="PF13280"/>
    </source>
</evidence>
<dbReference type="AlphaFoldDB" id="A0A7X5QZF7"/>
<dbReference type="PANTHER" id="PTHR34580:SF1">
    <property type="entry name" value="PROTEIN PAFC"/>
    <property type="match status" value="1"/>
</dbReference>
<dbReference type="InterPro" id="IPR043839">
    <property type="entry name" value="PafC_HTH"/>
</dbReference>
<organism evidence="3 4">
    <name type="scientific">Lysinibacter cavernae</name>
    <dbReference type="NCBI Taxonomy" id="1640652"/>
    <lineage>
        <taxon>Bacteria</taxon>
        <taxon>Bacillati</taxon>
        <taxon>Actinomycetota</taxon>
        <taxon>Actinomycetes</taxon>
        <taxon>Micrococcales</taxon>
        <taxon>Microbacteriaceae</taxon>
        <taxon>Lysinibacter</taxon>
    </lineage>
</organism>
<name>A0A7X5QZF7_9MICO</name>
<dbReference type="InterPro" id="IPR051534">
    <property type="entry name" value="CBASS_pafABC_assoc_protein"/>
</dbReference>
<dbReference type="Pfam" id="PF19187">
    <property type="entry name" value="HTH_PafC"/>
    <property type="match status" value="1"/>
</dbReference>
<dbReference type="GO" id="GO:0000502">
    <property type="term" value="C:proteasome complex"/>
    <property type="evidence" value="ECO:0007669"/>
    <property type="project" value="UniProtKB-KW"/>
</dbReference>